<dbReference type="EMBL" id="QNRF01000002">
    <property type="protein sequence ID" value="RBO84665.1"/>
    <property type="molecule type" value="Genomic_DNA"/>
</dbReference>
<dbReference type="PIRSF" id="PIRSF018266">
    <property type="entry name" value="FecR"/>
    <property type="match status" value="1"/>
</dbReference>
<evidence type="ECO:0000313" key="3">
    <source>
        <dbReference type="EMBL" id="RBO84665.1"/>
    </source>
</evidence>
<dbReference type="OrthoDB" id="7032198at2"/>
<dbReference type="Pfam" id="PF16220">
    <property type="entry name" value="DUF4880"/>
    <property type="match status" value="1"/>
</dbReference>
<dbReference type="Gene3D" id="3.55.50.30">
    <property type="match status" value="1"/>
</dbReference>
<evidence type="ECO:0000313" key="4">
    <source>
        <dbReference type="Proteomes" id="UP000252086"/>
    </source>
</evidence>
<evidence type="ECO:0000259" key="2">
    <source>
        <dbReference type="Pfam" id="PF16220"/>
    </source>
</evidence>
<name>A0A366D403_9GAMM</name>
<feature type="domain" description="FecR N-terminal" evidence="2">
    <location>
        <begin position="13"/>
        <end position="55"/>
    </location>
</feature>
<dbReference type="Proteomes" id="UP000252086">
    <property type="component" value="Unassembled WGS sequence"/>
</dbReference>
<evidence type="ECO:0000259" key="1">
    <source>
        <dbReference type="Pfam" id="PF04773"/>
    </source>
</evidence>
<dbReference type="InterPro" id="IPR032623">
    <property type="entry name" value="FecR_N"/>
</dbReference>
<accession>A0A366D403</accession>
<sequence length="321" mass="36007">MKPPETSPNSSLEQAAEWIIRQQEAPLSYQDKIAFEHWKNTSKANQKAWLMAEKLMGDIESLPKDMAIKVLNRPDSSERRYAIGKLALLLAAGPSLWGGYQAVKHQQWFADYRTAKGEFKKVTLPDGSTIKLNTATAFNIELSKKKRLLTLKEGEIDVQIASNPHRYGPFLVNTQEVELTPIGQNIAVRQEQQITRVVALKGDVYALPHQKQANHPIVISAGTEASLSRFSLISNTPIKALSTSWLDHMIAVNNMPLAQFIKEVSRYRHGIIRVSPNLADLAISGAFPNSDTNIILTMLSHTYPIEVKKHFAGYWVSLEKR</sequence>
<dbReference type="AlphaFoldDB" id="A0A366D403"/>
<gene>
    <name evidence="3" type="ORF">DFP76_10262</name>
</gene>
<reference evidence="3 4" key="1">
    <citation type="submission" date="2018-06" db="EMBL/GenBank/DDBJ databases">
        <title>Genomic Encyclopedia of Type Strains, Phase III (KMG-III): the genomes of soil and plant-associated and newly described type strains.</title>
        <authorList>
            <person name="Whitman W."/>
        </authorList>
    </citation>
    <scope>NUCLEOTIDE SEQUENCE [LARGE SCALE GENOMIC DNA]</scope>
    <source>
        <strain evidence="3 4">CECT 7732</strain>
    </source>
</reference>
<organism evidence="3 4">
    <name type="scientific">Marinomonas aquiplantarum</name>
    <dbReference type="NCBI Taxonomy" id="491951"/>
    <lineage>
        <taxon>Bacteria</taxon>
        <taxon>Pseudomonadati</taxon>
        <taxon>Pseudomonadota</taxon>
        <taxon>Gammaproteobacteria</taxon>
        <taxon>Oceanospirillales</taxon>
        <taxon>Oceanospirillaceae</taxon>
        <taxon>Marinomonas</taxon>
    </lineage>
</organism>
<dbReference type="PANTHER" id="PTHR30273">
    <property type="entry name" value="PERIPLASMIC SIGNAL SENSOR AND SIGMA FACTOR ACTIVATOR FECR-RELATED"/>
    <property type="match status" value="1"/>
</dbReference>
<dbReference type="InterPro" id="IPR006860">
    <property type="entry name" value="FecR"/>
</dbReference>
<proteinExistence type="predicted"/>
<dbReference type="Pfam" id="PF04773">
    <property type="entry name" value="FecR"/>
    <property type="match status" value="1"/>
</dbReference>
<dbReference type="Gene3D" id="2.60.120.1440">
    <property type="match status" value="1"/>
</dbReference>
<dbReference type="PANTHER" id="PTHR30273:SF2">
    <property type="entry name" value="PROTEIN FECR"/>
    <property type="match status" value="1"/>
</dbReference>
<dbReference type="RefSeq" id="WP_113873316.1">
    <property type="nucleotide sequence ID" value="NZ_QNRF01000002.1"/>
</dbReference>
<feature type="domain" description="FecR protein" evidence="1">
    <location>
        <begin position="111"/>
        <end position="204"/>
    </location>
</feature>
<keyword evidence="4" id="KW-1185">Reference proteome</keyword>
<protein>
    <submittedName>
        <fullName evidence="3">FecR family protein</fullName>
    </submittedName>
</protein>
<dbReference type="GO" id="GO:0016989">
    <property type="term" value="F:sigma factor antagonist activity"/>
    <property type="evidence" value="ECO:0007669"/>
    <property type="project" value="TreeGrafter"/>
</dbReference>
<comment type="caution">
    <text evidence="3">The sequence shown here is derived from an EMBL/GenBank/DDBJ whole genome shotgun (WGS) entry which is preliminary data.</text>
</comment>
<dbReference type="InterPro" id="IPR012373">
    <property type="entry name" value="Ferrdict_sens_TM"/>
</dbReference>